<feature type="domain" description="FAD-binding" evidence="4">
    <location>
        <begin position="8"/>
        <end position="332"/>
    </location>
</feature>
<dbReference type="Gene3D" id="3.50.50.60">
    <property type="entry name" value="FAD/NAD(P)-binding domain"/>
    <property type="match status" value="1"/>
</dbReference>
<comment type="caution">
    <text evidence="5">The sequence shown here is derived from an EMBL/GenBank/DDBJ whole genome shotgun (WGS) entry which is preliminary data.</text>
</comment>
<dbReference type="InterPro" id="IPR050641">
    <property type="entry name" value="RIFMO-like"/>
</dbReference>
<dbReference type="InterPro" id="IPR036188">
    <property type="entry name" value="FAD/NAD-bd_sf"/>
</dbReference>
<dbReference type="GO" id="GO:0016709">
    <property type="term" value="F:oxidoreductase activity, acting on paired donors, with incorporation or reduction of molecular oxygen, NAD(P)H as one donor, and incorporation of one atom of oxygen"/>
    <property type="evidence" value="ECO:0007669"/>
    <property type="project" value="UniProtKB-ARBA"/>
</dbReference>
<comment type="cofactor">
    <cofactor evidence="1">
        <name>FAD</name>
        <dbReference type="ChEBI" id="CHEBI:57692"/>
    </cofactor>
</comment>
<dbReference type="GO" id="GO:0071949">
    <property type="term" value="F:FAD binding"/>
    <property type="evidence" value="ECO:0007669"/>
    <property type="project" value="InterPro"/>
</dbReference>
<proteinExistence type="predicted"/>
<keyword evidence="5" id="KW-0503">Monooxygenase</keyword>
<dbReference type="Pfam" id="PF21274">
    <property type="entry name" value="Rng_hyd_C"/>
    <property type="match status" value="1"/>
</dbReference>
<dbReference type="Gene3D" id="3.40.30.120">
    <property type="match status" value="1"/>
</dbReference>
<evidence type="ECO:0000313" key="5">
    <source>
        <dbReference type="EMBL" id="MBN7825139.1"/>
    </source>
</evidence>
<evidence type="ECO:0000256" key="1">
    <source>
        <dbReference type="ARBA" id="ARBA00001974"/>
    </source>
</evidence>
<keyword evidence="3" id="KW-0274">FAD</keyword>
<dbReference type="RefSeq" id="WP_206573239.1">
    <property type="nucleotide sequence ID" value="NZ_JAFKCV010000003.1"/>
</dbReference>
<dbReference type="PANTHER" id="PTHR43004">
    <property type="entry name" value="TRK SYSTEM POTASSIUM UPTAKE PROTEIN"/>
    <property type="match status" value="1"/>
</dbReference>
<evidence type="ECO:0000259" key="4">
    <source>
        <dbReference type="Pfam" id="PF01494"/>
    </source>
</evidence>
<dbReference type="AlphaFoldDB" id="A0A939DLV2"/>
<evidence type="ECO:0000256" key="2">
    <source>
        <dbReference type="ARBA" id="ARBA00022630"/>
    </source>
</evidence>
<keyword evidence="5" id="KW-0560">Oxidoreductase</keyword>
<evidence type="ECO:0000256" key="3">
    <source>
        <dbReference type="ARBA" id="ARBA00022827"/>
    </source>
</evidence>
<reference evidence="5" key="1">
    <citation type="submission" date="2021-03" db="EMBL/GenBank/DDBJ databases">
        <title>novel species isolated from a fishpond in China.</title>
        <authorList>
            <person name="Lu H."/>
            <person name="Cai Z."/>
        </authorList>
    </citation>
    <scope>NUCLEOTIDE SEQUENCE</scope>
    <source>
        <strain evidence="5">JCM 30855</strain>
    </source>
</reference>
<dbReference type="PANTHER" id="PTHR43004:SF19">
    <property type="entry name" value="BINDING MONOOXYGENASE, PUTATIVE (JCVI)-RELATED"/>
    <property type="match status" value="1"/>
</dbReference>
<protein>
    <submittedName>
        <fullName evidence="5">FAD-dependent monooxygenase</fullName>
    </submittedName>
</protein>
<organism evidence="5 6">
    <name type="scientific">Bowmanella dokdonensis</name>
    <dbReference type="NCBI Taxonomy" id="751969"/>
    <lineage>
        <taxon>Bacteria</taxon>
        <taxon>Pseudomonadati</taxon>
        <taxon>Pseudomonadota</taxon>
        <taxon>Gammaproteobacteria</taxon>
        <taxon>Alteromonadales</taxon>
        <taxon>Alteromonadaceae</taxon>
        <taxon>Bowmanella</taxon>
    </lineage>
</organism>
<dbReference type="Proteomes" id="UP000664654">
    <property type="component" value="Unassembled WGS sequence"/>
</dbReference>
<dbReference type="NCBIfam" id="NF005303">
    <property type="entry name" value="PRK06834.1"/>
    <property type="match status" value="1"/>
</dbReference>
<dbReference type="EMBL" id="JAFKCV010000003">
    <property type="protein sequence ID" value="MBN7825139.1"/>
    <property type="molecule type" value="Genomic_DNA"/>
</dbReference>
<keyword evidence="6" id="KW-1185">Reference proteome</keyword>
<gene>
    <name evidence="5" type="ORF">J0A66_07875</name>
</gene>
<dbReference type="InterPro" id="IPR002938">
    <property type="entry name" value="FAD-bd"/>
</dbReference>
<dbReference type="SUPFAM" id="SSF51905">
    <property type="entry name" value="FAD/NAD(P)-binding domain"/>
    <property type="match status" value="1"/>
</dbReference>
<evidence type="ECO:0000313" key="6">
    <source>
        <dbReference type="Proteomes" id="UP000664654"/>
    </source>
</evidence>
<name>A0A939DLV2_9ALTE</name>
<dbReference type="PRINTS" id="PR00420">
    <property type="entry name" value="RNGMNOXGNASE"/>
</dbReference>
<accession>A0A939DLV2</accession>
<dbReference type="Gene3D" id="3.30.70.2450">
    <property type="match status" value="1"/>
</dbReference>
<keyword evidence="2" id="KW-0285">Flavoprotein</keyword>
<sequence>MHGEITKHEVVIAGAGPTGLMLGGELALAGVDVAIVERRIDQEVDGSRAGGLHPRTIEVLDQRGIAERFIDQGDKHYVVLFAGSIINASDRSTRHNYTLALWQSKIEHGLADWISGMGVPVYRGCEVTGFDQDESGVSIKIDNGRLLRAKYLVGCDGGRSLVRKQAGIDFPGWEPEISYLIFEADMHDEPILGLRYGERGLHALGKLEEGKRIRGVVTEQDFRQGAGPKLEDLCDALVAAYGTDYGIHNVTWLSRFTDAARQAGTYRSGRVLLAGDAAHVHSPVGGQGLNTGIHDAVNLGWKLAQVVQGSSPDSLLDTYHAERHPIGAQLLKTTLALTALNRGDERTSALREMMAKVMNMEEPRKWYAAFMSGLDIHYDLGDGHPLLGRRMPDLDLVTKDGNVRVFSFLHDARALLINLGKAGTLDVSPWMDRVRLVDARYDGSWQLPVLGEVEPPTAVLVRPDGHVAWVQGQRGLSLSDALCKWFGTPSIN</sequence>
<dbReference type="Pfam" id="PF01494">
    <property type="entry name" value="FAD_binding_3"/>
    <property type="match status" value="1"/>
</dbReference>